<keyword evidence="2" id="KW-1185">Reference proteome</keyword>
<name>A0A016UCM5_9BILA</name>
<reference evidence="2" key="1">
    <citation type="journal article" date="2015" name="Nat. Genet.">
        <title>The genome and transcriptome of the zoonotic hookworm Ancylostoma ceylanicum identify infection-specific gene families.</title>
        <authorList>
            <person name="Schwarz E.M."/>
            <person name="Hu Y."/>
            <person name="Antoshechkin I."/>
            <person name="Miller M.M."/>
            <person name="Sternberg P.W."/>
            <person name="Aroian R.V."/>
        </authorList>
    </citation>
    <scope>NUCLEOTIDE SEQUENCE</scope>
    <source>
        <strain evidence="2">HY135</strain>
    </source>
</reference>
<evidence type="ECO:0000313" key="1">
    <source>
        <dbReference type="EMBL" id="EYC12696.1"/>
    </source>
</evidence>
<dbReference type="AlphaFoldDB" id="A0A016UCM5"/>
<accession>A0A016UCM5</accession>
<gene>
    <name evidence="1" type="primary">Acey_s0046.g1369</name>
    <name evidence="1" type="ORF">Y032_0046g1369</name>
</gene>
<protein>
    <submittedName>
        <fullName evidence="1">Uncharacterized protein</fullName>
    </submittedName>
</protein>
<organism evidence="1 2">
    <name type="scientific">Ancylostoma ceylanicum</name>
    <dbReference type="NCBI Taxonomy" id="53326"/>
    <lineage>
        <taxon>Eukaryota</taxon>
        <taxon>Metazoa</taxon>
        <taxon>Ecdysozoa</taxon>
        <taxon>Nematoda</taxon>
        <taxon>Chromadorea</taxon>
        <taxon>Rhabditida</taxon>
        <taxon>Rhabditina</taxon>
        <taxon>Rhabditomorpha</taxon>
        <taxon>Strongyloidea</taxon>
        <taxon>Ancylostomatidae</taxon>
        <taxon>Ancylostomatinae</taxon>
        <taxon>Ancylostoma</taxon>
    </lineage>
</organism>
<evidence type="ECO:0000313" key="2">
    <source>
        <dbReference type="Proteomes" id="UP000024635"/>
    </source>
</evidence>
<sequence>MSYDLPWLTVVPVWRKFGGQVGRVFFFRKSFTQQTACGFLNILNGFLFPKMHIKEIIWPTKCQFCSKRMTVARQKRALTTNYRARQSRLQLPRTGAPQRPRGAGDHCERWVLPRPRRLDVAARQSAEIAIVIDVLCISLVFLRLQTRLSSPSFFFSFFFFRNIFEPLWGAPV</sequence>
<proteinExistence type="predicted"/>
<dbReference type="EMBL" id="JARK01001382">
    <property type="protein sequence ID" value="EYC12696.1"/>
    <property type="molecule type" value="Genomic_DNA"/>
</dbReference>
<comment type="caution">
    <text evidence="1">The sequence shown here is derived from an EMBL/GenBank/DDBJ whole genome shotgun (WGS) entry which is preliminary data.</text>
</comment>
<dbReference type="Proteomes" id="UP000024635">
    <property type="component" value="Unassembled WGS sequence"/>
</dbReference>